<sequence>MELLWSTIFVLIAACHNLGRAAPTFDVMKDLDAGKFSSARWWVTHRGGRLHEGHLDRCLVLSLSRRFNDQKLYVEIDHENSGAIDQAYFPASIDSTGLQFSMENGENVRIDIIHTDYESYTIGYLTLAKRSDEFLVLYANVPKPDGELLEKMKSKLLEITGVGVDALQIVDNDNCPEKVNKEP</sequence>
<dbReference type="KEGG" id="goe:100900171"/>
<dbReference type="Proteomes" id="UP000694867">
    <property type="component" value="Unplaced"/>
</dbReference>
<keyword evidence="2" id="KW-1185">Reference proteome</keyword>
<proteinExistence type="predicted"/>
<reference evidence="3" key="1">
    <citation type="submission" date="2025-08" db="UniProtKB">
        <authorList>
            <consortium name="RefSeq"/>
        </authorList>
    </citation>
    <scope>IDENTIFICATION</scope>
</reference>
<dbReference type="InterPro" id="IPR012674">
    <property type="entry name" value="Calycin"/>
</dbReference>
<evidence type="ECO:0000313" key="3">
    <source>
        <dbReference type="RefSeq" id="XP_028967373.1"/>
    </source>
</evidence>
<dbReference type="AlphaFoldDB" id="A0AAJ7SEP1"/>
<dbReference type="Gene3D" id="2.40.128.20">
    <property type="match status" value="1"/>
</dbReference>
<protein>
    <submittedName>
        <fullName evidence="3">Uncharacterized protein LOC100900171</fullName>
    </submittedName>
</protein>
<evidence type="ECO:0000313" key="2">
    <source>
        <dbReference type="Proteomes" id="UP000694867"/>
    </source>
</evidence>
<feature type="signal peptide" evidence="1">
    <location>
        <begin position="1"/>
        <end position="21"/>
    </location>
</feature>
<dbReference type="RefSeq" id="XP_028967373.1">
    <property type="nucleotide sequence ID" value="XM_029111540.1"/>
</dbReference>
<gene>
    <name evidence="3" type="primary">LOC100900171</name>
</gene>
<organism evidence="2 3">
    <name type="scientific">Galendromus occidentalis</name>
    <name type="common">western predatory mite</name>
    <dbReference type="NCBI Taxonomy" id="34638"/>
    <lineage>
        <taxon>Eukaryota</taxon>
        <taxon>Metazoa</taxon>
        <taxon>Ecdysozoa</taxon>
        <taxon>Arthropoda</taxon>
        <taxon>Chelicerata</taxon>
        <taxon>Arachnida</taxon>
        <taxon>Acari</taxon>
        <taxon>Parasitiformes</taxon>
        <taxon>Mesostigmata</taxon>
        <taxon>Gamasina</taxon>
        <taxon>Phytoseioidea</taxon>
        <taxon>Phytoseiidae</taxon>
        <taxon>Typhlodrominae</taxon>
        <taxon>Galendromus</taxon>
    </lineage>
</organism>
<keyword evidence="1" id="KW-0732">Signal</keyword>
<feature type="chain" id="PRO_5042487336" evidence="1">
    <location>
        <begin position="22"/>
        <end position="183"/>
    </location>
</feature>
<accession>A0AAJ7SEP1</accession>
<dbReference type="GeneID" id="100900171"/>
<evidence type="ECO:0000256" key="1">
    <source>
        <dbReference type="SAM" id="SignalP"/>
    </source>
</evidence>
<dbReference type="SUPFAM" id="SSF50814">
    <property type="entry name" value="Lipocalins"/>
    <property type="match status" value="1"/>
</dbReference>
<name>A0AAJ7SEP1_9ACAR</name>